<evidence type="ECO:0000256" key="2">
    <source>
        <dbReference type="ARBA" id="ARBA00023002"/>
    </source>
</evidence>
<organism evidence="7 8">
    <name type="scientific">Thalassorhabdus alkalitolerans</name>
    <dbReference type="NCBI Taxonomy" id="2282697"/>
    <lineage>
        <taxon>Bacteria</taxon>
        <taxon>Bacillati</taxon>
        <taxon>Bacillota</taxon>
        <taxon>Bacilli</taxon>
        <taxon>Bacillales</taxon>
        <taxon>Bacillaceae</taxon>
        <taxon>Thalassorhabdus</taxon>
    </lineage>
</organism>
<dbReference type="Proteomes" id="UP001596142">
    <property type="component" value="Unassembled WGS sequence"/>
</dbReference>
<dbReference type="RefSeq" id="WP_385942904.1">
    <property type="nucleotide sequence ID" value="NZ_JBHSOZ010000010.1"/>
</dbReference>
<evidence type="ECO:0000313" key="7">
    <source>
        <dbReference type="EMBL" id="MFC5714276.1"/>
    </source>
</evidence>
<dbReference type="InterPro" id="IPR016161">
    <property type="entry name" value="Ald_DH/histidinol_DH"/>
</dbReference>
<dbReference type="Gene3D" id="3.40.309.10">
    <property type="entry name" value="Aldehyde Dehydrogenase, Chain A, domain 2"/>
    <property type="match status" value="1"/>
</dbReference>
<keyword evidence="8" id="KW-1185">Reference proteome</keyword>
<reference evidence="8" key="1">
    <citation type="journal article" date="2019" name="Int. J. Syst. Evol. Microbiol.">
        <title>The Global Catalogue of Microorganisms (GCM) 10K type strain sequencing project: providing services to taxonomists for standard genome sequencing and annotation.</title>
        <authorList>
            <consortium name="The Broad Institute Genomics Platform"/>
            <consortium name="The Broad Institute Genome Sequencing Center for Infectious Disease"/>
            <person name="Wu L."/>
            <person name="Ma J."/>
        </authorList>
    </citation>
    <scope>NUCLEOTIDE SEQUENCE [LARGE SCALE GENOMIC DNA]</scope>
    <source>
        <strain evidence="8">CECT 7184</strain>
    </source>
</reference>
<evidence type="ECO:0000313" key="8">
    <source>
        <dbReference type="Proteomes" id="UP001596142"/>
    </source>
</evidence>
<keyword evidence="2 3" id="KW-0560">Oxidoreductase</keyword>
<dbReference type="EMBL" id="JBHSOZ010000010">
    <property type="protein sequence ID" value="MFC5714276.1"/>
    <property type="molecule type" value="Genomic_DNA"/>
</dbReference>
<evidence type="ECO:0000256" key="4">
    <source>
        <dbReference type="PROSITE-ProRule" id="PRU10007"/>
    </source>
</evidence>
<name>A0ABW0YR76_9BACI</name>
<accession>A0ABW0YR76</accession>
<evidence type="ECO:0000256" key="3">
    <source>
        <dbReference type="PIRNR" id="PIRNR036492"/>
    </source>
</evidence>
<dbReference type="InterPro" id="IPR016163">
    <property type="entry name" value="Ald_DH_C"/>
</dbReference>
<proteinExistence type="inferred from homology"/>
<dbReference type="InterPro" id="IPR015590">
    <property type="entry name" value="Aldehyde_DH_dom"/>
</dbReference>
<feature type="domain" description="Aldehyde dehydrogenase" evidence="6">
    <location>
        <begin position="6"/>
        <end position="438"/>
    </location>
</feature>
<dbReference type="Gene3D" id="3.40.605.10">
    <property type="entry name" value="Aldehyde Dehydrogenase, Chain A, domain 1"/>
    <property type="match status" value="1"/>
</dbReference>
<dbReference type="SUPFAM" id="SSF53720">
    <property type="entry name" value="ALDH-like"/>
    <property type="match status" value="1"/>
</dbReference>
<evidence type="ECO:0000256" key="5">
    <source>
        <dbReference type="RuleBase" id="RU003345"/>
    </source>
</evidence>
<dbReference type="InterPro" id="IPR029510">
    <property type="entry name" value="Ald_DH_CS_GLU"/>
</dbReference>
<dbReference type="InterPro" id="IPR016162">
    <property type="entry name" value="Ald_DH_N"/>
</dbReference>
<protein>
    <recommendedName>
        <fullName evidence="3">Aldehyde dehydrogenase</fullName>
    </recommendedName>
</protein>
<gene>
    <name evidence="7" type="ORF">ACFPU1_16110</name>
</gene>
<sequence>MTIWHTPEEITEKMNKAKLAQETWSSLPLKKRVEYLKKLRKQLLKKRKEVISILQNEAHKTPTDTLTAEILATADAIVHYEKEIEGYMAEETRKTPFIYGKQRTSVVRKPLGTIAVFSPWNFPLQLSMVPALTALVTGNTVVLKPSEVLPKLNKWMEELFSSVFPAGTVEVVHGGKEQGIALVDAKPEKIFFTGSVPVGKAIMKHAADYMIPVDLELGGKDPMIVCEDANINRAVEAGLYGSFLHSGQVCVSVERIYVHQSLYRDFVEKLRSKALALTQGTDFHSDMGGMTTRDGFENVKKQVENAIFHGAVCVTDETWKQAEYPFFPPTILTNVNQGMEIMQEETFGPVVTVTPYDREEDAIQLANDSRFGLNASIFTNNTEKGKQLAERLNTGSVYVNDVIKNIANMNAPFGGVKESGAARYHGREGVEAFTYTQAIMTEKGKRKRSFNYFPYSKKNFKRIERLLAILYGRK</sequence>
<feature type="active site" evidence="4">
    <location>
        <position position="216"/>
    </location>
</feature>
<evidence type="ECO:0000259" key="6">
    <source>
        <dbReference type="Pfam" id="PF00171"/>
    </source>
</evidence>
<comment type="caution">
    <text evidence="7">The sequence shown here is derived from an EMBL/GenBank/DDBJ whole genome shotgun (WGS) entry which is preliminary data.</text>
</comment>
<dbReference type="Pfam" id="PF00171">
    <property type="entry name" value="Aldedh"/>
    <property type="match status" value="1"/>
</dbReference>
<dbReference type="PANTHER" id="PTHR11699">
    <property type="entry name" value="ALDEHYDE DEHYDROGENASE-RELATED"/>
    <property type="match status" value="1"/>
</dbReference>
<dbReference type="PIRSF" id="PIRSF036492">
    <property type="entry name" value="ALDH"/>
    <property type="match status" value="1"/>
</dbReference>
<evidence type="ECO:0000256" key="1">
    <source>
        <dbReference type="ARBA" id="ARBA00009986"/>
    </source>
</evidence>
<comment type="similarity">
    <text evidence="1 3 5">Belongs to the aldehyde dehydrogenase family.</text>
</comment>
<dbReference type="InterPro" id="IPR012394">
    <property type="entry name" value="Aldehyde_DH_NAD(P)"/>
</dbReference>
<dbReference type="PROSITE" id="PS00687">
    <property type="entry name" value="ALDEHYDE_DEHYDR_GLU"/>
    <property type="match status" value="1"/>
</dbReference>